<evidence type="ECO:0000313" key="2">
    <source>
        <dbReference type="EMBL" id="GIZ02764.1"/>
    </source>
</evidence>
<feature type="signal peptide" evidence="1">
    <location>
        <begin position="1"/>
        <end position="18"/>
    </location>
</feature>
<sequence length="103" mass="11449">MSYTLLLLGLLLIGTVHSQSTTGSPTTNGDLDIVKDSKDKADDLIFIKADNLTGLGDGDLQPEASADRVAFTLDDVRNPWGEHRQLPPMMISMKKEVMKWWMM</sequence>
<name>A0AAV4Y795_CAEEX</name>
<keyword evidence="1" id="KW-0732">Signal</keyword>
<evidence type="ECO:0000256" key="1">
    <source>
        <dbReference type="SAM" id="SignalP"/>
    </source>
</evidence>
<keyword evidence="3" id="KW-1185">Reference proteome</keyword>
<reference evidence="2 3" key="1">
    <citation type="submission" date="2021-06" db="EMBL/GenBank/DDBJ databases">
        <title>Caerostris extrusa draft genome.</title>
        <authorList>
            <person name="Kono N."/>
            <person name="Arakawa K."/>
        </authorList>
    </citation>
    <scope>NUCLEOTIDE SEQUENCE [LARGE SCALE GENOMIC DNA]</scope>
</reference>
<comment type="caution">
    <text evidence="2">The sequence shown here is derived from an EMBL/GenBank/DDBJ whole genome shotgun (WGS) entry which is preliminary data.</text>
</comment>
<dbReference type="Proteomes" id="UP001054945">
    <property type="component" value="Unassembled WGS sequence"/>
</dbReference>
<gene>
    <name evidence="2" type="ORF">CEXT_288531</name>
</gene>
<accession>A0AAV4Y795</accession>
<proteinExistence type="predicted"/>
<organism evidence="2 3">
    <name type="scientific">Caerostris extrusa</name>
    <name type="common">Bark spider</name>
    <name type="synonym">Caerostris bankana</name>
    <dbReference type="NCBI Taxonomy" id="172846"/>
    <lineage>
        <taxon>Eukaryota</taxon>
        <taxon>Metazoa</taxon>
        <taxon>Ecdysozoa</taxon>
        <taxon>Arthropoda</taxon>
        <taxon>Chelicerata</taxon>
        <taxon>Arachnida</taxon>
        <taxon>Araneae</taxon>
        <taxon>Araneomorphae</taxon>
        <taxon>Entelegynae</taxon>
        <taxon>Araneoidea</taxon>
        <taxon>Araneidae</taxon>
        <taxon>Caerostris</taxon>
    </lineage>
</organism>
<protein>
    <submittedName>
        <fullName evidence="2">Uncharacterized protein</fullName>
    </submittedName>
</protein>
<feature type="chain" id="PRO_5043853803" evidence="1">
    <location>
        <begin position="19"/>
        <end position="103"/>
    </location>
</feature>
<dbReference type="EMBL" id="BPLR01001500">
    <property type="protein sequence ID" value="GIZ02764.1"/>
    <property type="molecule type" value="Genomic_DNA"/>
</dbReference>
<dbReference type="AlphaFoldDB" id="A0AAV4Y795"/>
<evidence type="ECO:0000313" key="3">
    <source>
        <dbReference type="Proteomes" id="UP001054945"/>
    </source>
</evidence>